<dbReference type="EMBL" id="OZ004254">
    <property type="protein sequence ID" value="CAK7896251.1"/>
    <property type="molecule type" value="Genomic_DNA"/>
</dbReference>
<evidence type="ECO:0000313" key="1">
    <source>
        <dbReference type="EMBL" id="CAK7896251.1"/>
    </source>
</evidence>
<dbReference type="Proteomes" id="UP001497600">
    <property type="component" value="Chromosome B"/>
</dbReference>
<name>A0ABP0EA70_9ASCO</name>
<proteinExistence type="predicted"/>
<evidence type="ECO:0000313" key="2">
    <source>
        <dbReference type="Proteomes" id="UP001497600"/>
    </source>
</evidence>
<reference evidence="1 2" key="1">
    <citation type="submission" date="2024-01" db="EMBL/GenBank/DDBJ databases">
        <authorList>
            <consortium name="Genoscope - CEA"/>
            <person name="William W."/>
        </authorList>
    </citation>
    <scope>NUCLEOTIDE SEQUENCE [LARGE SCALE GENOMIC DNA]</scope>
    <source>
        <strain evidence="1 2">29B2s-10</strain>
    </source>
</reference>
<keyword evidence="2" id="KW-1185">Reference proteome</keyword>
<gene>
    <name evidence="1" type="ORF">CAAN4_B04192</name>
</gene>
<accession>A0ABP0EA70</accession>
<sequence>MDHIIHFDAGRILEFALVSSQQTLRGKEERPVKRKRSTFNYLAIDNLDYVEVNELLKASSNKDLNSPHIEKLSNKEADTRNKIVLAERKIQIDSQLPVEPNQFLPSEEGGFIKSVSVDSENGNDQHAFTTDEIKISFSDVNDPLLSYL</sequence>
<protein>
    <submittedName>
        <fullName evidence="1">Uncharacterized protein</fullName>
    </submittedName>
</protein>
<organism evidence="1 2">
    <name type="scientific">[Candida] anglica</name>
    <dbReference type="NCBI Taxonomy" id="148631"/>
    <lineage>
        <taxon>Eukaryota</taxon>
        <taxon>Fungi</taxon>
        <taxon>Dikarya</taxon>
        <taxon>Ascomycota</taxon>
        <taxon>Saccharomycotina</taxon>
        <taxon>Pichiomycetes</taxon>
        <taxon>Debaryomycetaceae</taxon>
        <taxon>Kurtzmaniella</taxon>
    </lineage>
</organism>